<reference evidence="1 2" key="1">
    <citation type="submission" date="2017-05" db="EMBL/GenBank/DDBJ databases">
        <authorList>
            <person name="Varghese N."/>
            <person name="Submissions S."/>
        </authorList>
    </citation>
    <scope>NUCLEOTIDE SEQUENCE [LARGE SCALE GENOMIC DNA]</scope>
    <source>
        <strain evidence="1 2">DSM 19036</strain>
    </source>
</reference>
<evidence type="ECO:0000313" key="2">
    <source>
        <dbReference type="Proteomes" id="UP000320300"/>
    </source>
</evidence>
<dbReference type="AlphaFoldDB" id="A0A521EHK8"/>
<gene>
    <name evidence="1" type="ORF">SAMN06265348_108131</name>
</gene>
<protein>
    <submittedName>
        <fullName evidence="1">Uncharacterized protein</fullName>
    </submittedName>
</protein>
<dbReference type="OrthoDB" id="773184at2"/>
<proteinExistence type="predicted"/>
<sequence>MNLQELTQNEMTEINGGGLLDGTNLIQGNLIGPVTIGNILSLSVNSQSGVTALLATGPLTNLTSGLNLGGLLSGLNLSL</sequence>
<evidence type="ECO:0000313" key="1">
    <source>
        <dbReference type="EMBL" id="SMO83398.1"/>
    </source>
</evidence>
<organism evidence="1 2">
    <name type="scientific">Pedobacter westerhofensis</name>
    <dbReference type="NCBI Taxonomy" id="425512"/>
    <lineage>
        <taxon>Bacteria</taxon>
        <taxon>Pseudomonadati</taxon>
        <taxon>Bacteroidota</taxon>
        <taxon>Sphingobacteriia</taxon>
        <taxon>Sphingobacteriales</taxon>
        <taxon>Sphingobacteriaceae</taxon>
        <taxon>Pedobacter</taxon>
    </lineage>
</organism>
<keyword evidence="2" id="KW-1185">Reference proteome</keyword>
<dbReference type="Proteomes" id="UP000320300">
    <property type="component" value="Unassembled WGS sequence"/>
</dbReference>
<accession>A0A521EHK8</accession>
<name>A0A521EHK8_9SPHI</name>
<dbReference type="EMBL" id="FXTN01000008">
    <property type="protein sequence ID" value="SMO83398.1"/>
    <property type="molecule type" value="Genomic_DNA"/>
</dbReference>